<evidence type="ECO:0000313" key="1">
    <source>
        <dbReference type="EMBL" id="WYY00510.1"/>
    </source>
</evidence>
<reference evidence="1 2" key="1">
    <citation type="submission" date="2023-09" db="EMBL/GenBank/DDBJ databases">
        <authorList>
            <person name="Golyshina O.V."/>
            <person name="Lunev E.A."/>
            <person name="Bargiela R."/>
            <person name="Gaines M.C."/>
            <person name="Daum B."/>
            <person name="Bale N.J."/>
            <person name="Koenen M."/>
            <person name="Sinninghe Damst J.S."/>
            <person name="Yakimov M."/>
            <person name="Golyshin P.N."/>
        </authorList>
    </citation>
    <scope>NUCLEOTIDE SEQUENCE [LARGE SCALE GENOMIC DNA]</scope>
    <source>
        <strain evidence="1 2">M1</strain>
    </source>
</reference>
<organism evidence="1 2">
    <name type="scientific">Oxyplasma meridianum</name>
    <dbReference type="NCBI Taxonomy" id="3073602"/>
    <lineage>
        <taxon>Archaea</taxon>
        <taxon>Methanobacteriati</taxon>
        <taxon>Thermoplasmatota</taxon>
        <taxon>Thermoplasmata</taxon>
        <taxon>Thermoplasmatales</taxon>
        <taxon>Thermoplasmataceae</taxon>
        <taxon>Oxyplasma</taxon>
    </lineage>
</organism>
<name>A0AAX4NGB7_9ARCH</name>
<sequence>MDIKKVSDPDEIRNILPIISSAWGFENMESLVKDMVTAMRFHGGLVLGAYNNEEMVGMSFSFPGYRKGKTYLYSHMTGIIKEKKYSGIGYELKLAQVKWAKENGYDLVAWTFDPLMSLNANFNIRKLGAFSRTYLRNFYGEMDDKLNRGIRTDRLVAELWVNFRIEDPPKEILFMNTPEMDFNFDPTKELNGQPLGMYIPEDFVAMRLHDLKFAVYVREKSCSLLENVFKQGYWITGYSRSPKPHYIMRKLTNIQDNMKENLFY</sequence>
<dbReference type="KEGG" id="omr:OXIME_001086"/>
<protein>
    <recommendedName>
        <fullName evidence="3">GNAT family N-acetyltransferase</fullName>
    </recommendedName>
</protein>
<evidence type="ECO:0008006" key="3">
    <source>
        <dbReference type="Google" id="ProtNLM"/>
    </source>
</evidence>
<dbReference type="PANTHER" id="PTHR41700:SF1">
    <property type="entry name" value="N-ACETYLTRANSFERASE DOMAIN-CONTAINING PROTEIN"/>
    <property type="match status" value="1"/>
</dbReference>
<accession>A0AAX4NGB7</accession>
<dbReference type="EMBL" id="CP133772">
    <property type="protein sequence ID" value="WYY00510.1"/>
    <property type="molecule type" value="Genomic_DNA"/>
</dbReference>
<dbReference type="Gene3D" id="3.40.630.30">
    <property type="match status" value="1"/>
</dbReference>
<dbReference type="AlphaFoldDB" id="A0AAX4NGB7"/>
<dbReference type="InterPro" id="IPR038764">
    <property type="entry name" value="GNAT_N_AcTrfase_prd"/>
</dbReference>
<dbReference type="InterPro" id="IPR016181">
    <property type="entry name" value="Acyl_CoA_acyltransferase"/>
</dbReference>
<proteinExistence type="predicted"/>
<gene>
    <name evidence="1" type="ORF">OXIME_001086</name>
</gene>
<evidence type="ECO:0000313" key="2">
    <source>
        <dbReference type="Proteomes" id="UP001451606"/>
    </source>
</evidence>
<keyword evidence="2" id="KW-1185">Reference proteome</keyword>
<dbReference type="RefSeq" id="WP_393970846.1">
    <property type="nucleotide sequence ID" value="NZ_CP133772.1"/>
</dbReference>
<dbReference type="SUPFAM" id="SSF55729">
    <property type="entry name" value="Acyl-CoA N-acyltransferases (Nat)"/>
    <property type="match status" value="1"/>
</dbReference>
<dbReference type="GeneID" id="95967823"/>
<dbReference type="PANTHER" id="PTHR41700">
    <property type="entry name" value="GCN5-RELATED N-ACETYLTRANSFERASE"/>
    <property type="match status" value="1"/>
</dbReference>
<dbReference type="Proteomes" id="UP001451606">
    <property type="component" value="Chromosome"/>
</dbReference>